<evidence type="ECO:0000313" key="12">
    <source>
        <dbReference type="Proteomes" id="UP000807159"/>
    </source>
</evidence>
<comment type="catalytic activity">
    <reaction evidence="9">
        <text>indole-3-pyruvate + NADPH + O2 + H(+) = (indol-3-yl)acetate + CO2 + NADP(+) + H2O</text>
        <dbReference type="Rhea" id="RHEA:34331"/>
        <dbReference type="ChEBI" id="CHEBI:15377"/>
        <dbReference type="ChEBI" id="CHEBI:15378"/>
        <dbReference type="ChEBI" id="CHEBI:15379"/>
        <dbReference type="ChEBI" id="CHEBI:16526"/>
        <dbReference type="ChEBI" id="CHEBI:17640"/>
        <dbReference type="ChEBI" id="CHEBI:30854"/>
        <dbReference type="ChEBI" id="CHEBI:57783"/>
        <dbReference type="ChEBI" id="CHEBI:58349"/>
        <dbReference type="EC" id="1.14.13.168"/>
    </reaction>
</comment>
<dbReference type="GO" id="GO:0004499">
    <property type="term" value="F:N,N-dimethylaniline monooxygenase activity"/>
    <property type="evidence" value="ECO:0007669"/>
    <property type="project" value="InterPro"/>
</dbReference>
<dbReference type="EMBL" id="JACEGQ020000002">
    <property type="protein sequence ID" value="KAH8517415.1"/>
    <property type="molecule type" value="Genomic_DNA"/>
</dbReference>
<keyword evidence="10" id="KW-0503">Monooxygenase</keyword>
<name>A0A8T2ZJ85_POPDE</name>
<evidence type="ECO:0000256" key="8">
    <source>
        <dbReference type="ARBA" id="ARBA00023070"/>
    </source>
</evidence>
<comment type="similarity">
    <text evidence="3 10">Belongs to the FMO family.</text>
</comment>
<evidence type="ECO:0000256" key="10">
    <source>
        <dbReference type="RuleBase" id="RU361177"/>
    </source>
</evidence>
<dbReference type="GO" id="GO:0050661">
    <property type="term" value="F:NADP binding"/>
    <property type="evidence" value="ECO:0007669"/>
    <property type="project" value="InterPro"/>
</dbReference>
<dbReference type="GO" id="GO:0103075">
    <property type="term" value="F:indole-3-pyruvate monooxygenase activity"/>
    <property type="evidence" value="ECO:0007669"/>
    <property type="project" value="UniProtKB-EC"/>
</dbReference>
<keyword evidence="5 10" id="KW-0274">FAD</keyword>
<evidence type="ECO:0000256" key="5">
    <source>
        <dbReference type="ARBA" id="ARBA00022827"/>
    </source>
</evidence>
<dbReference type="InterPro" id="IPR050982">
    <property type="entry name" value="Auxin_biosynth/cation_transpt"/>
</dbReference>
<dbReference type="PRINTS" id="PR00469">
    <property type="entry name" value="PNDRDTASEII"/>
</dbReference>
<evidence type="ECO:0000256" key="3">
    <source>
        <dbReference type="ARBA" id="ARBA00009183"/>
    </source>
</evidence>
<evidence type="ECO:0000256" key="1">
    <source>
        <dbReference type="ARBA" id="ARBA00001974"/>
    </source>
</evidence>
<proteinExistence type="inferred from homology"/>
<dbReference type="PANTHER" id="PTHR43539:SF42">
    <property type="entry name" value="OS01G0273800 PROTEIN"/>
    <property type="match status" value="1"/>
</dbReference>
<comment type="cofactor">
    <cofactor evidence="1 10">
        <name>FAD</name>
        <dbReference type="ChEBI" id="CHEBI:57692"/>
    </cofactor>
</comment>
<dbReference type="InterPro" id="IPR020946">
    <property type="entry name" value="Flavin_mOase-like"/>
</dbReference>
<sequence>MQDPVAIIVGAGPSGLATSACLNQHSIPHILLEREDCYASLWKKYSYDRLRLHLRKQFCELPRMSFPDSYPTYVPKDQFLQYLDDYVSHFKISPMYQRSVEFASFDEEAKKWNVKARNVSSGEIEEYSARFLVVASGETSNPFIPEFEGLNTFTGEVLHSTEFKNGKTYCDKNVLVVGSGNSGMEIALDLANHGARTSIAIRSPIHILSREMVYLGLNMLKYFSCGMVDKVMVMLSKLVYGDLSKHGIKRPKEGPFFMKVAYGKYPVFDVGTCNKIKSGEIQVLPALESLRGNEVVFENGKSHPFDTIVFCTGFERSTNKWLKVGSFIKPAESYLTIYESVSIKRWKYCMCLRALTNYSCFDQGDDYLLNEDGIPKPSYPNHWKGKDGLYCIGLSRRGLYGASADAQNVVNDIKALI</sequence>
<dbReference type="AlphaFoldDB" id="A0A8T2ZJ85"/>
<evidence type="ECO:0000256" key="7">
    <source>
        <dbReference type="ARBA" id="ARBA00023002"/>
    </source>
</evidence>
<keyword evidence="4 10" id="KW-0285">Flavoprotein</keyword>
<dbReference type="PRINTS" id="PR00368">
    <property type="entry name" value="FADPNR"/>
</dbReference>
<dbReference type="GO" id="GO:0050660">
    <property type="term" value="F:flavin adenine dinucleotide binding"/>
    <property type="evidence" value="ECO:0007669"/>
    <property type="project" value="InterPro"/>
</dbReference>
<protein>
    <recommendedName>
        <fullName evidence="10">Flavin-containing monooxygenase</fullName>
        <ecNumber evidence="10">1.-.-.-</ecNumber>
    </recommendedName>
</protein>
<keyword evidence="8" id="KW-0073">Auxin biosynthesis</keyword>
<evidence type="ECO:0000256" key="4">
    <source>
        <dbReference type="ARBA" id="ARBA00022630"/>
    </source>
</evidence>
<comment type="pathway">
    <text evidence="2">Plant hormone metabolism; auxin biosynthesis.</text>
</comment>
<keyword evidence="7 10" id="KW-0560">Oxidoreductase</keyword>
<evidence type="ECO:0000256" key="9">
    <source>
        <dbReference type="ARBA" id="ARBA00047707"/>
    </source>
</evidence>
<evidence type="ECO:0000256" key="6">
    <source>
        <dbReference type="ARBA" id="ARBA00022857"/>
    </source>
</evidence>
<dbReference type="SUPFAM" id="SSF51905">
    <property type="entry name" value="FAD/NAD(P)-binding domain"/>
    <property type="match status" value="2"/>
</dbReference>
<reference evidence="11" key="1">
    <citation type="journal article" date="2021" name="J. Hered.">
        <title>Genome Assembly of Salicaceae Populus deltoides (Eastern Cottonwood) I-69 Based on Nanopore Sequencing and Hi-C Technologies.</title>
        <authorList>
            <person name="Bai S."/>
            <person name="Wu H."/>
            <person name="Zhang J."/>
            <person name="Pan Z."/>
            <person name="Zhao W."/>
            <person name="Li Z."/>
            <person name="Tong C."/>
        </authorList>
    </citation>
    <scope>NUCLEOTIDE SEQUENCE</scope>
    <source>
        <tissue evidence="11">Leaf</tissue>
    </source>
</reference>
<keyword evidence="12" id="KW-1185">Reference proteome</keyword>
<evidence type="ECO:0000313" key="11">
    <source>
        <dbReference type="EMBL" id="KAH8517415.1"/>
    </source>
</evidence>
<dbReference type="InterPro" id="IPR036188">
    <property type="entry name" value="FAD/NAD-bd_sf"/>
</dbReference>
<comment type="caution">
    <text evidence="11">The sequence shown here is derived from an EMBL/GenBank/DDBJ whole genome shotgun (WGS) entry which is preliminary data.</text>
</comment>
<dbReference type="GO" id="GO:0009851">
    <property type="term" value="P:auxin biosynthetic process"/>
    <property type="evidence" value="ECO:0007669"/>
    <property type="project" value="UniProtKB-KW"/>
</dbReference>
<dbReference type="PANTHER" id="PTHR43539">
    <property type="entry name" value="FLAVIN-BINDING MONOOXYGENASE-LIKE PROTEIN (AFU_ORTHOLOGUE AFUA_4G09220)"/>
    <property type="match status" value="1"/>
</dbReference>
<dbReference type="EC" id="1.-.-.-" evidence="10"/>
<accession>A0A8T2ZJ85</accession>
<gene>
    <name evidence="11" type="ORF">H0E87_005377</name>
</gene>
<organism evidence="11 12">
    <name type="scientific">Populus deltoides</name>
    <name type="common">Eastern poplar</name>
    <name type="synonym">Eastern cottonwood</name>
    <dbReference type="NCBI Taxonomy" id="3696"/>
    <lineage>
        <taxon>Eukaryota</taxon>
        <taxon>Viridiplantae</taxon>
        <taxon>Streptophyta</taxon>
        <taxon>Embryophyta</taxon>
        <taxon>Tracheophyta</taxon>
        <taxon>Spermatophyta</taxon>
        <taxon>Magnoliopsida</taxon>
        <taxon>eudicotyledons</taxon>
        <taxon>Gunneridae</taxon>
        <taxon>Pentapetalae</taxon>
        <taxon>rosids</taxon>
        <taxon>fabids</taxon>
        <taxon>Malpighiales</taxon>
        <taxon>Salicaceae</taxon>
        <taxon>Saliceae</taxon>
        <taxon>Populus</taxon>
    </lineage>
</organism>
<evidence type="ECO:0000256" key="2">
    <source>
        <dbReference type="ARBA" id="ARBA00004814"/>
    </source>
</evidence>
<keyword evidence="6" id="KW-0521">NADP</keyword>
<dbReference type="Gene3D" id="3.50.50.60">
    <property type="entry name" value="FAD/NAD(P)-binding domain"/>
    <property type="match status" value="1"/>
</dbReference>
<dbReference type="Pfam" id="PF00743">
    <property type="entry name" value="FMO-like"/>
    <property type="match status" value="1"/>
</dbReference>
<dbReference type="Proteomes" id="UP000807159">
    <property type="component" value="Chromosome 2"/>
</dbReference>